<evidence type="ECO:0000313" key="8">
    <source>
        <dbReference type="Proteomes" id="UP001209570"/>
    </source>
</evidence>
<protein>
    <recommendedName>
        <fullName evidence="6">Amino acid transporter transmembrane domain-containing protein</fullName>
    </recommendedName>
</protein>
<feature type="transmembrane region" description="Helical" evidence="5">
    <location>
        <begin position="122"/>
        <end position="140"/>
    </location>
</feature>
<dbReference type="InterPro" id="IPR013057">
    <property type="entry name" value="AA_transpt_TM"/>
</dbReference>
<evidence type="ECO:0000259" key="6">
    <source>
        <dbReference type="Pfam" id="PF01490"/>
    </source>
</evidence>
<dbReference type="PANTHER" id="PTHR22950">
    <property type="entry name" value="AMINO ACID TRANSPORTER"/>
    <property type="match status" value="1"/>
</dbReference>
<evidence type="ECO:0000256" key="2">
    <source>
        <dbReference type="ARBA" id="ARBA00022692"/>
    </source>
</evidence>
<dbReference type="GO" id="GO:0005774">
    <property type="term" value="C:vacuolar membrane"/>
    <property type="evidence" value="ECO:0007669"/>
    <property type="project" value="TreeGrafter"/>
</dbReference>
<evidence type="ECO:0000256" key="4">
    <source>
        <dbReference type="ARBA" id="ARBA00023136"/>
    </source>
</evidence>
<dbReference type="Proteomes" id="UP001209570">
    <property type="component" value="Unassembled WGS sequence"/>
</dbReference>
<dbReference type="EMBL" id="JAKCXM010000707">
    <property type="protein sequence ID" value="KAJ0392143.1"/>
    <property type="molecule type" value="Genomic_DNA"/>
</dbReference>
<accession>A0AAD5LTS4</accession>
<keyword evidence="2 5" id="KW-0812">Transmembrane</keyword>
<name>A0AAD5LTS4_PYTIN</name>
<dbReference type="PANTHER" id="PTHR22950:SF349">
    <property type="entry name" value="AMINO ACID TRANSPORTER TRANSMEMBRANE DOMAIN-CONTAINING PROTEIN"/>
    <property type="match status" value="1"/>
</dbReference>
<comment type="subcellular location">
    <subcellularLocation>
        <location evidence="1">Membrane</location>
        <topology evidence="1">Multi-pass membrane protein</topology>
    </subcellularLocation>
</comment>
<evidence type="ECO:0000256" key="1">
    <source>
        <dbReference type="ARBA" id="ARBA00004141"/>
    </source>
</evidence>
<proteinExistence type="predicted"/>
<feature type="transmembrane region" description="Helical" evidence="5">
    <location>
        <begin position="39"/>
        <end position="63"/>
    </location>
</feature>
<feature type="transmembrane region" description="Helical" evidence="5">
    <location>
        <begin position="469"/>
        <end position="492"/>
    </location>
</feature>
<dbReference type="GO" id="GO:0015179">
    <property type="term" value="F:L-amino acid transmembrane transporter activity"/>
    <property type="evidence" value="ECO:0007669"/>
    <property type="project" value="TreeGrafter"/>
</dbReference>
<feature type="transmembrane region" description="Helical" evidence="5">
    <location>
        <begin position="213"/>
        <end position="239"/>
    </location>
</feature>
<keyword evidence="8" id="KW-1185">Reference proteome</keyword>
<dbReference type="AlphaFoldDB" id="A0AAD5LTS4"/>
<dbReference type="Pfam" id="PF01490">
    <property type="entry name" value="Aa_trans"/>
    <property type="match status" value="1"/>
</dbReference>
<keyword evidence="4 5" id="KW-0472">Membrane</keyword>
<evidence type="ECO:0000313" key="7">
    <source>
        <dbReference type="EMBL" id="KAJ0392143.1"/>
    </source>
</evidence>
<feature type="transmembrane region" description="Helical" evidence="5">
    <location>
        <begin position="259"/>
        <end position="276"/>
    </location>
</feature>
<sequence length="526" mass="55846">MTAEDRVCVALLFCATFGVGSMSFGSIFAAAGPLVASLAIYFLSACNLHASVAVSKALTVAPLSVRTFSDLGYFAFGDVGRRVVLASEAGVCVLTPIAFLILGGTTLLPQIFPDVHNVSTSGWIVLLALTVLPIVLIPTLRGTGPLCYLGAAAAVLTDAICIGYSLTHLPLSPRETELHLTHIAPTFGTIMFAMGTAIIIPPIQRQHSEPGRLANLVSLTLLFITAIYMLIGIVTYYQFGCTAPATLLDQLPSSGWKRLATSLMLFHVVIAFPMLLNPTLFDLERYVLGKDSDADVLQQTLALQAAKAAANQPILHGTPTVASLDDDGFLYGSSSTGTGMSTASAPTTAYYQTQSPTGSAVSSGTATASKTAFPTAFFCDTSAEQRPEIDMVPFTWRDRLCSSMLRTCVLALQTFAAVALQNCFSDILSLIGSTAITVSCMIMPCLCYLKVYPIPTHAFIGRCDRALCYVILVTSTVLGIYCTVVAAGNIAANLSKYELFEPMNTTTALWDGATDQFPTCYAGERN</sequence>
<evidence type="ECO:0000256" key="3">
    <source>
        <dbReference type="ARBA" id="ARBA00022989"/>
    </source>
</evidence>
<reference evidence="7" key="1">
    <citation type="submission" date="2021-12" db="EMBL/GenBank/DDBJ databases">
        <title>Prjna785345.</title>
        <authorList>
            <person name="Rujirawat T."/>
            <person name="Krajaejun T."/>
        </authorList>
    </citation>
    <scope>NUCLEOTIDE SEQUENCE</scope>
    <source>
        <strain evidence="7">Pi057C3</strain>
    </source>
</reference>
<gene>
    <name evidence="7" type="ORF">P43SY_005418</name>
</gene>
<organism evidence="7 8">
    <name type="scientific">Pythium insidiosum</name>
    <name type="common">Pythiosis disease agent</name>
    <dbReference type="NCBI Taxonomy" id="114742"/>
    <lineage>
        <taxon>Eukaryota</taxon>
        <taxon>Sar</taxon>
        <taxon>Stramenopiles</taxon>
        <taxon>Oomycota</taxon>
        <taxon>Peronosporomycetes</taxon>
        <taxon>Pythiales</taxon>
        <taxon>Pythiaceae</taxon>
        <taxon>Pythium</taxon>
    </lineage>
</organism>
<comment type="caution">
    <text evidence="7">The sequence shown here is derived from an EMBL/GenBank/DDBJ whole genome shotgun (WGS) entry which is preliminary data.</text>
</comment>
<evidence type="ECO:0000256" key="5">
    <source>
        <dbReference type="SAM" id="Phobius"/>
    </source>
</evidence>
<keyword evidence="3 5" id="KW-1133">Transmembrane helix</keyword>
<feature type="transmembrane region" description="Helical" evidence="5">
    <location>
        <begin position="179"/>
        <end position="201"/>
    </location>
</feature>
<feature type="transmembrane region" description="Helical" evidence="5">
    <location>
        <begin position="427"/>
        <end position="449"/>
    </location>
</feature>
<feature type="transmembrane region" description="Helical" evidence="5">
    <location>
        <begin position="83"/>
        <end position="102"/>
    </location>
</feature>
<feature type="transmembrane region" description="Helical" evidence="5">
    <location>
        <begin position="404"/>
        <end position="421"/>
    </location>
</feature>
<feature type="domain" description="Amino acid transporter transmembrane" evidence="6">
    <location>
        <begin position="9"/>
        <end position="484"/>
    </location>
</feature>
<feature type="transmembrane region" description="Helical" evidence="5">
    <location>
        <begin position="147"/>
        <end position="167"/>
    </location>
</feature>